<feature type="region of interest" description="Disordered" evidence="1">
    <location>
        <begin position="1"/>
        <end position="25"/>
    </location>
</feature>
<gene>
    <name evidence="3" type="ORF">SAMN05216259_11190</name>
</gene>
<dbReference type="Pfam" id="PF03364">
    <property type="entry name" value="Polyketide_cyc"/>
    <property type="match status" value="1"/>
</dbReference>
<proteinExistence type="predicted"/>
<evidence type="ECO:0000313" key="4">
    <source>
        <dbReference type="Proteomes" id="UP000199341"/>
    </source>
</evidence>
<name>A0A1H0L681_9ACTN</name>
<organism evidence="3 4">
    <name type="scientific">Actinacidiphila guanduensis</name>
    <dbReference type="NCBI Taxonomy" id="310781"/>
    <lineage>
        <taxon>Bacteria</taxon>
        <taxon>Bacillati</taxon>
        <taxon>Actinomycetota</taxon>
        <taxon>Actinomycetes</taxon>
        <taxon>Kitasatosporales</taxon>
        <taxon>Streptomycetaceae</taxon>
        <taxon>Actinacidiphila</taxon>
    </lineage>
</organism>
<dbReference type="EMBL" id="FNIE01000011">
    <property type="protein sequence ID" value="SDO63471.1"/>
    <property type="molecule type" value="Genomic_DNA"/>
</dbReference>
<reference evidence="3 4" key="1">
    <citation type="submission" date="2016-10" db="EMBL/GenBank/DDBJ databases">
        <authorList>
            <person name="de Groot N.N."/>
        </authorList>
    </citation>
    <scope>NUCLEOTIDE SEQUENCE [LARGE SCALE GENOMIC DNA]</scope>
    <source>
        <strain evidence="3 4">CGMCC 4.2022</strain>
    </source>
</reference>
<evidence type="ECO:0000313" key="3">
    <source>
        <dbReference type="EMBL" id="SDO63471.1"/>
    </source>
</evidence>
<dbReference type="InterPro" id="IPR023393">
    <property type="entry name" value="START-like_dom_sf"/>
</dbReference>
<dbReference type="Proteomes" id="UP000199341">
    <property type="component" value="Unassembled WGS sequence"/>
</dbReference>
<dbReference type="SUPFAM" id="SSF55961">
    <property type="entry name" value="Bet v1-like"/>
    <property type="match status" value="1"/>
</dbReference>
<dbReference type="AlphaFoldDB" id="A0A1H0L681"/>
<dbReference type="PANTHER" id="PTHR33824">
    <property type="entry name" value="POLYKETIDE CYCLASE/DEHYDRASE AND LIPID TRANSPORT SUPERFAMILY PROTEIN"/>
    <property type="match status" value="1"/>
</dbReference>
<feature type="compositionally biased region" description="Basic and acidic residues" evidence="1">
    <location>
        <begin position="265"/>
        <end position="282"/>
    </location>
</feature>
<feature type="region of interest" description="Disordered" evidence="1">
    <location>
        <begin position="264"/>
        <end position="334"/>
    </location>
</feature>
<dbReference type="InterPro" id="IPR047137">
    <property type="entry name" value="ORF3"/>
</dbReference>
<sequence length="334" mass="36102">MTTSEKQTPAENPSPLEELRSELGNYVGARARHAVGSAAQALSGIGDGKKAGKKAGKTAGKLGGGGLSGLAKNLPGIGGGSMKDLATGMVKDKVKETGSKAVGGIKEALGGGGGGGGGGTKVTLVVETLDIGLPRRTVYDYWSEYEAFPEFAKGVTDVSYGDDETESDWKFKIAFSNRSTNANIVEQIPDERIVWDSDGEKGTTHGAVSFHEITPDLTRVVAVIEYRPVGFFEKTGNLWRAQGRRIRLDLKRFQQHVTLAEEPPEGWRGEIRDGEVVRTHEEALDEEEDGEDAEDAEDEEDGEDVEEDDLDDEDDEDHRDDLDDEEEDDDEDEG</sequence>
<feature type="domain" description="Coenzyme Q-binding protein COQ10 START" evidence="2">
    <location>
        <begin position="131"/>
        <end position="252"/>
    </location>
</feature>
<dbReference type="STRING" id="310781.SAMN05216259_11190"/>
<evidence type="ECO:0000256" key="1">
    <source>
        <dbReference type="SAM" id="MobiDB-lite"/>
    </source>
</evidence>
<keyword evidence="4" id="KW-1185">Reference proteome</keyword>
<accession>A0A1H0L681</accession>
<dbReference type="PANTHER" id="PTHR33824:SF7">
    <property type="entry name" value="POLYKETIDE CYCLASE_DEHYDRASE AND LIPID TRANSPORT SUPERFAMILY PROTEIN"/>
    <property type="match status" value="1"/>
</dbReference>
<evidence type="ECO:0000259" key="2">
    <source>
        <dbReference type="Pfam" id="PF03364"/>
    </source>
</evidence>
<feature type="compositionally biased region" description="Polar residues" evidence="1">
    <location>
        <begin position="1"/>
        <end position="11"/>
    </location>
</feature>
<protein>
    <submittedName>
        <fullName evidence="3">Uncharacterized membrane protein</fullName>
    </submittedName>
</protein>
<dbReference type="Gene3D" id="3.30.530.20">
    <property type="match status" value="1"/>
</dbReference>
<dbReference type="InterPro" id="IPR005031">
    <property type="entry name" value="COQ10_START"/>
</dbReference>
<dbReference type="OrthoDB" id="3695445at2"/>
<dbReference type="CDD" id="cd07817">
    <property type="entry name" value="SRPBCC_8"/>
    <property type="match status" value="1"/>
</dbReference>
<feature type="compositionally biased region" description="Acidic residues" evidence="1">
    <location>
        <begin position="283"/>
        <end position="334"/>
    </location>
</feature>
<dbReference type="RefSeq" id="WP_093786611.1">
    <property type="nucleotide sequence ID" value="NZ_FNIE01000011.1"/>
</dbReference>